<keyword evidence="2" id="KW-1185">Reference proteome</keyword>
<comment type="caution">
    <text evidence="1">The sequence shown here is derived from an EMBL/GenBank/DDBJ whole genome shotgun (WGS) entry which is preliminary data.</text>
</comment>
<proteinExistence type="predicted"/>
<accession>A0ABQ9YWK7</accession>
<evidence type="ECO:0000313" key="2">
    <source>
        <dbReference type="Proteomes" id="UP001234178"/>
    </source>
</evidence>
<evidence type="ECO:0000313" key="1">
    <source>
        <dbReference type="EMBL" id="KAK4005025.1"/>
    </source>
</evidence>
<gene>
    <name evidence="1" type="ORF">OUZ56_006749</name>
</gene>
<protein>
    <submittedName>
        <fullName evidence="1">Uncharacterized protein</fullName>
    </submittedName>
</protein>
<dbReference type="EMBL" id="JAOYFB010000001">
    <property type="protein sequence ID" value="KAK4005025.1"/>
    <property type="molecule type" value="Genomic_DNA"/>
</dbReference>
<reference evidence="1 2" key="1">
    <citation type="journal article" date="2023" name="Nucleic Acids Res.">
        <title>The hologenome of Daphnia magna reveals possible DNA methylation and microbiome-mediated evolution of the host genome.</title>
        <authorList>
            <person name="Chaturvedi A."/>
            <person name="Li X."/>
            <person name="Dhandapani V."/>
            <person name="Marshall H."/>
            <person name="Kissane S."/>
            <person name="Cuenca-Cambronero M."/>
            <person name="Asole G."/>
            <person name="Calvet F."/>
            <person name="Ruiz-Romero M."/>
            <person name="Marangio P."/>
            <person name="Guigo R."/>
            <person name="Rago D."/>
            <person name="Mirbahai L."/>
            <person name="Eastwood N."/>
            <person name="Colbourne J.K."/>
            <person name="Zhou J."/>
            <person name="Mallon E."/>
            <person name="Orsini L."/>
        </authorList>
    </citation>
    <scope>NUCLEOTIDE SEQUENCE [LARGE SCALE GENOMIC DNA]</scope>
    <source>
        <strain evidence="1">LRV0_1</strain>
    </source>
</reference>
<dbReference type="Proteomes" id="UP001234178">
    <property type="component" value="Unassembled WGS sequence"/>
</dbReference>
<sequence length="107" mass="12199">MSRLSFYLCQTACSTLFKKAFRIESRTADYSYFFLGASNSFAKTVNMYVTAALNESKSINNLILLPTLSRKKQKNNLGIEFQSILSTITLFVAHLMKQRCLALNRLE</sequence>
<name>A0ABQ9YWK7_9CRUS</name>
<organism evidence="1 2">
    <name type="scientific">Daphnia magna</name>
    <dbReference type="NCBI Taxonomy" id="35525"/>
    <lineage>
        <taxon>Eukaryota</taxon>
        <taxon>Metazoa</taxon>
        <taxon>Ecdysozoa</taxon>
        <taxon>Arthropoda</taxon>
        <taxon>Crustacea</taxon>
        <taxon>Branchiopoda</taxon>
        <taxon>Diplostraca</taxon>
        <taxon>Cladocera</taxon>
        <taxon>Anomopoda</taxon>
        <taxon>Daphniidae</taxon>
        <taxon>Daphnia</taxon>
    </lineage>
</organism>